<feature type="region of interest" description="Disordered" evidence="19">
    <location>
        <begin position="908"/>
        <end position="968"/>
    </location>
</feature>
<evidence type="ECO:0000256" key="14">
    <source>
        <dbReference type="ARBA" id="ARBA00023303"/>
    </source>
</evidence>
<keyword evidence="6 20" id="KW-1133">Transmembrane helix</keyword>
<dbReference type="PRINTS" id="PR00177">
    <property type="entry name" value="NMDARECEPTOR"/>
</dbReference>
<accession>B4P2Z5</accession>
<feature type="site" description="Interaction with the cone snail toxin Con-ikot-ikot" evidence="17">
    <location>
        <position position="806"/>
    </location>
</feature>
<dbReference type="GO" id="GO:0022849">
    <property type="term" value="F:glutamate-gated calcium ion channel activity"/>
    <property type="evidence" value="ECO:0007669"/>
    <property type="project" value="EnsemblMetazoa"/>
</dbReference>
<feature type="site" description="Crucial to convey clamshell closure to channel opening" evidence="17">
    <location>
        <position position="688"/>
    </location>
</feature>
<name>B4P2Z5_DROYA</name>
<feature type="transmembrane region" description="Helical" evidence="20">
    <location>
        <begin position="658"/>
        <end position="679"/>
    </location>
</feature>
<dbReference type="GO" id="GO:0007274">
    <property type="term" value="P:neuromuscular synaptic transmission"/>
    <property type="evidence" value="ECO:0007669"/>
    <property type="project" value="EnsemblMetazoa"/>
</dbReference>
<feature type="disulfide bond" evidence="18">
    <location>
        <begin position="109"/>
        <end position="367"/>
    </location>
</feature>
<evidence type="ECO:0000256" key="16">
    <source>
        <dbReference type="PIRSR" id="PIRSR601508-1"/>
    </source>
</evidence>
<keyword evidence="8" id="KW-0406">Ion transport</keyword>
<dbReference type="KEGG" id="dya:Dyak_GE17232"/>
<dbReference type="InterPro" id="IPR001320">
    <property type="entry name" value="Iontro_rcpt_C"/>
</dbReference>
<dbReference type="Gene3D" id="3.40.190.10">
    <property type="entry name" value="Periplasmic binding protein-like II"/>
    <property type="match status" value="2"/>
</dbReference>
<evidence type="ECO:0000259" key="21">
    <source>
        <dbReference type="SMART" id="SM00079"/>
    </source>
</evidence>
<organism evidence="23 24">
    <name type="scientific">Drosophila yakuba</name>
    <name type="common">Fruit fly</name>
    <dbReference type="NCBI Taxonomy" id="7245"/>
    <lineage>
        <taxon>Eukaryota</taxon>
        <taxon>Metazoa</taxon>
        <taxon>Ecdysozoa</taxon>
        <taxon>Arthropoda</taxon>
        <taxon>Hexapoda</taxon>
        <taxon>Insecta</taxon>
        <taxon>Pterygota</taxon>
        <taxon>Neoptera</taxon>
        <taxon>Endopterygota</taxon>
        <taxon>Diptera</taxon>
        <taxon>Brachycera</taxon>
        <taxon>Muscomorpha</taxon>
        <taxon>Ephydroidea</taxon>
        <taxon>Drosophilidae</taxon>
        <taxon>Drosophila</taxon>
        <taxon>Sophophora</taxon>
    </lineage>
</organism>
<sequence>MKANCFGISSVHSVHWPQMFVGYSRAAGMWQRILVLLCMWSAFLVCRSRGQQINIGAFFYDDELELEKEFMTVVNAINGPESEQTVRFYPLIKRLKPEDGSVALQEQACDLIDNGVAAIFGPSSKAASDIVALVCNSTGIPHIEFDISDEGIQAEKPNHQLTLNLYPAQAILSKAYADIVQNFGWRKFTIVYDADDAKAAARLQDLLQLREVHNDVVRVRKFQKDDDFRVMWKSIRGERRVVLDCEPSMLVDLLNSSTEFGLTGQYNHIFLTNLETYTDHLEELAADNETFAVNMTAARLLVTPDPPPYSLPYGYVTQRDSIVYESNDPPRTLLHDLIHDALQLFAQSWRNASFFYPDRMAVPRITCDFAASGGRTWAMGRYLARLMKGTSGVNNTNFRTSILQFDDDGQRITFNIEVYDPLDGIGMAIWDPRGQITQLNVDVKVQKKMIYRVATRIGPPYFSYNDTARELNLTGNALYQGYAVDLIDAIARYVGFEYEFVPVADQQYGKLDKETKQWNGIIGEIINNDAHMGICDLTITQARKTAVDFTVPFMQLGVSILAYKSPHVEKTLNAYLDPFGGKVWIWILISVLVMTILKTIVARISKMDWENPHPCNRDPEVLENQWHIHNTGWLTVASIMTAGCDILPRSPQVRMFEATWWIFAIIIANSYTANLAAFLTSSNMKGSITNLKDLSGQKKVKFGTIYGGSTYNLLAESNETVYRLAFNLMNNDDPSAYTKDNLEGVDRVRKNRGDYMFLMETTTLEYHREQNCDLRSVGEKFGEKHYAIAVPFGAEYRSNLSVAILKLSERGELYDLKQKWWKNPNASCFEEPDPDATPDMTFGELRGIFYTLYAGILIAFLIGITEFLLYVQQVALEERLSFKEAFKKEIRFVLCVWNNRKPIVAGTPLSSVRTTPRRSLDKSLDRTPKSSRRVVIGRSSEEMREMAQGSGSSSGSNNAGREQKEARV</sequence>
<dbReference type="PANTHER" id="PTHR18966">
    <property type="entry name" value="IONOTROPIC GLUTAMATE RECEPTOR"/>
    <property type="match status" value="1"/>
</dbReference>
<dbReference type="FunFam" id="3.40.190.10:FF:000297">
    <property type="entry name" value="Glutamate receptor IIC"/>
    <property type="match status" value="1"/>
</dbReference>
<dbReference type="SMART" id="SM00918">
    <property type="entry name" value="Lig_chan-Glu_bd"/>
    <property type="match status" value="1"/>
</dbReference>
<keyword evidence="10" id="KW-0675">Receptor</keyword>
<keyword evidence="18" id="KW-1015">Disulfide bond</keyword>
<evidence type="ECO:0000256" key="4">
    <source>
        <dbReference type="ARBA" id="ARBA00022475"/>
    </source>
</evidence>
<dbReference type="SUPFAM" id="SSF53822">
    <property type="entry name" value="Periplasmic binding protein-like I"/>
    <property type="match status" value="1"/>
</dbReference>
<feature type="binding site" evidence="16">
    <location>
        <position position="709"/>
    </location>
    <ligand>
        <name>L-glutamate</name>
        <dbReference type="ChEBI" id="CHEBI:29985"/>
    </ligand>
</feature>
<keyword evidence="11" id="KW-0325">Glycoprotein</keyword>
<dbReference type="FunFam" id="1.10.287.70:FF:000143">
    <property type="entry name" value="Probable glutamate receptor"/>
    <property type="match status" value="1"/>
</dbReference>
<feature type="disulfide bond" evidence="18">
    <location>
        <begin position="772"/>
        <end position="828"/>
    </location>
</feature>
<proteinExistence type="inferred from homology"/>
<keyword evidence="7" id="KW-0770">Synapse</keyword>
<evidence type="ECO:0000313" key="23">
    <source>
        <dbReference type="EMBL" id="EDW87202.2"/>
    </source>
</evidence>
<evidence type="ECO:0000256" key="15">
    <source>
        <dbReference type="ARBA" id="ARBA00034100"/>
    </source>
</evidence>
<feature type="binding site" evidence="16">
    <location>
        <position position="538"/>
    </location>
    <ligand>
        <name>L-glutamate</name>
        <dbReference type="ChEBI" id="CHEBI:29985"/>
    </ligand>
</feature>
<feature type="binding site" evidence="16">
    <location>
        <position position="543"/>
    </location>
    <ligand>
        <name>L-glutamate</name>
        <dbReference type="ChEBI" id="CHEBI:29985"/>
    </ligand>
</feature>
<dbReference type="Proteomes" id="UP000002282">
    <property type="component" value="Chromosome 2L"/>
</dbReference>
<comment type="similarity">
    <text evidence="2">Belongs to the glutamate-gated ion channel (TC 1.A.10.1) family.</text>
</comment>
<gene>
    <name evidence="23" type="primary">Dyak\GE17232</name>
    <name evidence="23" type="synonym">dyak_GLEANR_1858</name>
    <name evidence="23" type="synonym">GE17232</name>
    <name evidence="23" type="ORF">Dyak_GE17232</name>
</gene>
<dbReference type="InterPro" id="IPR019594">
    <property type="entry name" value="Glu/Gly-bd"/>
</dbReference>
<dbReference type="SMART" id="SM00079">
    <property type="entry name" value="PBPe"/>
    <property type="match status" value="1"/>
</dbReference>
<feature type="binding site" evidence="16">
    <location>
        <position position="760"/>
    </location>
    <ligand>
        <name>L-glutamate</name>
        <dbReference type="ChEBI" id="CHEBI:29985"/>
    </ligand>
</feature>
<reference evidence="23 24" key="2">
    <citation type="journal article" date="2007" name="PLoS Biol.">
        <title>Principles of genome evolution in the Drosophila melanogaster species group.</title>
        <authorList>
            <person name="Ranz J.M."/>
            <person name="Maurin D."/>
            <person name="Chan Y.S."/>
            <person name="von Grotthuss M."/>
            <person name="Hillier L.W."/>
            <person name="Roote J."/>
            <person name="Ashburner M."/>
            <person name="Bergman C.M."/>
        </authorList>
    </citation>
    <scope>NUCLEOTIDE SEQUENCE [LARGE SCALE GENOMIC DNA]</scope>
    <source>
        <strain evidence="24">Tai18E2 / Tucson 14021-0261.01</strain>
    </source>
</reference>
<dbReference type="EMBL" id="CM000157">
    <property type="protein sequence ID" value="EDW87202.2"/>
    <property type="molecule type" value="Genomic_DNA"/>
</dbReference>
<dbReference type="SMR" id="B4P2Z5"/>
<evidence type="ECO:0000256" key="20">
    <source>
        <dbReference type="SAM" id="Phobius"/>
    </source>
</evidence>
<feature type="transmembrane region" description="Helical" evidence="20">
    <location>
        <begin position="583"/>
        <end position="601"/>
    </location>
</feature>
<dbReference type="Pfam" id="PF10613">
    <property type="entry name" value="Lig_chan-Glu_bd"/>
    <property type="match status" value="1"/>
</dbReference>
<feature type="domain" description="Ionotropic glutamate receptor C-terminal" evidence="21">
    <location>
        <begin position="450"/>
        <end position="823"/>
    </location>
</feature>
<evidence type="ECO:0008006" key="25">
    <source>
        <dbReference type="Google" id="ProtNLM"/>
    </source>
</evidence>
<evidence type="ECO:0000256" key="3">
    <source>
        <dbReference type="ARBA" id="ARBA00022448"/>
    </source>
</evidence>
<evidence type="ECO:0000256" key="6">
    <source>
        <dbReference type="ARBA" id="ARBA00022989"/>
    </source>
</evidence>
<keyword evidence="12" id="KW-0628">Postsynaptic cell membrane</keyword>
<dbReference type="GO" id="GO:0045211">
    <property type="term" value="C:postsynaptic membrane"/>
    <property type="evidence" value="ECO:0007669"/>
    <property type="project" value="UniProtKB-SubCell"/>
</dbReference>
<comment type="subcellular location">
    <subcellularLocation>
        <location evidence="1">Cell membrane</location>
        <topology evidence="1">Multi-pass membrane protein</topology>
    </subcellularLocation>
    <subcellularLocation>
        <location evidence="15">Postsynaptic cell membrane</location>
    </subcellularLocation>
</comment>
<dbReference type="InterPro" id="IPR015683">
    <property type="entry name" value="Ionotropic_Glu_rcpt"/>
</dbReference>
<dbReference type="InterPro" id="IPR001508">
    <property type="entry name" value="Iono_Glu_rcpt_met"/>
</dbReference>
<evidence type="ECO:0000256" key="2">
    <source>
        <dbReference type="ARBA" id="ARBA00008685"/>
    </source>
</evidence>
<dbReference type="eggNOG" id="KOG1052">
    <property type="taxonomic scope" value="Eukaryota"/>
</dbReference>
<reference evidence="23 24" key="1">
    <citation type="journal article" date="2007" name="Nature">
        <title>Evolution of genes and genomes on the Drosophila phylogeny.</title>
        <authorList>
            <consortium name="Drosophila 12 Genomes Consortium"/>
            <person name="Clark A.G."/>
            <person name="Eisen M.B."/>
            <person name="Smith D.R."/>
            <person name="Bergman C.M."/>
            <person name="Oliver B."/>
            <person name="Markow T.A."/>
            <person name="Kaufman T.C."/>
            <person name="Kellis M."/>
            <person name="Gelbart W."/>
            <person name="Iyer V.N."/>
            <person name="Pollard D.A."/>
            <person name="Sackton T.B."/>
            <person name="Larracuente A.M."/>
            <person name="Singh N.D."/>
            <person name="Abad J.P."/>
            <person name="Abt D.N."/>
            <person name="Adryan B."/>
            <person name="Aguade M."/>
            <person name="Akashi H."/>
            <person name="Anderson W.W."/>
            <person name="Aquadro C.F."/>
            <person name="Ardell D.H."/>
            <person name="Arguello R."/>
            <person name="Artieri C.G."/>
            <person name="Barbash D.A."/>
            <person name="Barker D."/>
            <person name="Barsanti P."/>
            <person name="Batterham P."/>
            <person name="Batzoglou S."/>
            <person name="Begun D."/>
            <person name="Bhutkar A."/>
            <person name="Blanco E."/>
            <person name="Bosak S.A."/>
            <person name="Bradley R.K."/>
            <person name="Brand A.D."/>
            <person name="Brent M.R."/>
            <person name="Brooks A.N."/>
            <person name="Brown R.H."/>
            <person name="Butlin R.K."/>
            <person name="Caggese C."/>
            <person name="Calvi B.R."/>
            <person name="Bernardo de Carvalho A."/>
            <person name="Caspi A."/>
            <person name="Castrezana S."/>
            <person name="Celniker S.E."/>
            <person name="Chang J.L."/>
            <person name="Chapple C."/>
            <person name="Chatterji S."/>
            <person name="Chinwalla A."/>
            <person name="Civetta A."/>
            <person name="Clifton S.W."/>
            <person name="Comeron J.M."/>
            <person name="Costello J.C."/>
            <person name="Coyne J.A."/>
            <person name="Daub J."/>
            <person name="David R.G."/>
            <person name="Delcher A.L."/>
            <person name="Delehaunty K."/>
            <person name="Do C.B."/>
            <person name="Ebling H."/>
            <person name="Edwards K."/>
            <person name="Eickbush T."/>
            <person name="Evans J.D."/>
            <person name="Filipski A."/>
            <person name="Findeiss S."/>
            <person name="Freyhult E."/>
            <person name="Fulton L."/>
            <person name="Fulton R."/>
            <person name="Garcia A.C."/>
            <person name="Gardiner A."/>
            <person name="Garfield D.A."/>
            <person name="Garvin B.E."/>
            <person name="Gibson G."/>
            <person name="Gilbert D."/>
            <person name="Gnerre S."/>
            <person name="Godfrey J."/>
            <person name="Good R."/>
            <person name="Gotea V."/>
            <person name="Gravely B."/>
            <person name="Greenberg A.J."/>
            <person name="Griffiths-Jones S."/>
            <person name="Gross S."/>
            <person name="Guigo R."/>
            <person name="Gustafson E.A."/>
            <person name="Haerty W."/>
            <person name="Hahn M.W."/>
            <person name="Halligan D.L."/>
            <person name="Halpern A.L."/>
            <person name="Halter G.M."/>
            <person name="Han M.V."/>
            <person name="Heger A."/>
            <person name="Hillier L."/>
            <person name="Hinrichs A.S."/>
            <person name="Holmes I."/>
            <person name="Hoskins R.A."/>
            <person name="Hubisz M.J."/>
            <person name="Hultmark D."/>
            <person name="Huntley M.A."/>
            <person name="Jaffe D.B."/>
            <person name="Jagadeeshan S."/>
            <person name="Jeck W.R."/>
            <person name="Johnson J."/>
            <person name="Jones C.D."/>
            <person name="Jordan W.C."/>
            <person name="Karpen G.H."/>
            <person name="Kataoka E."/>
            <person name="Keightley P.D."/>
            <person name="Kheradpour P."/>
            <person name="Kirkness E.F."/>
            <person name="Koerich L.B."/>
            <person name="Kristiansen K."/>
            <person name="Kudrna D."/>
            <person name="Kulathinal R.J."/>
            <person name="Kumar S."/>
            <person name="Kwok R."/>
            <person name="Lander E."/>
            <person name="Langley C.H."/>
            <person name="Lapoint R."/>
            <person name="Lazzaro B.P."/>
            <person name="Lee S.J."/>
            <person name="Levesque L."/>
            <person name="Li R."/>
            <person name="Lin C.F."/>
            <person name="Lin M.F."/>
            <person name="Lindblad-Toh K."/>
            <person name="Llopart A."/>
            <person name="Long M."/>
            <person name="Low L."/>
            <person name="Lozovsky E."/>
            <person name="Lu J."/>
            <person name="Luo M."/>
            <person name="Machado C.A."/>
            <person name="Makalowski W."/>
            <person name="Marzo M."/>
            <person name="Matsuda M."/>
            <person name="Matzkin L."/>
            <person name="McAllister B."/>
            <person name="McBride C.S."/>
            <person name="McKernan B."/>
            <person name="McKernan K."/>
            <person name="Mendez-Lago M."/>
            <person name="Minx P."/>
            <person name="Mollenhauer M.U."/>
            <person name="Montooth K."/>
            <person name="Mount S.M."/>
            <person name="Mu X."/>
            <person name="Myers E."/>
            <person name="Negre B."/>
            <person name="Newfeld S."/>
            <person name="Nielsen R."/>
            <person name="Noor M.A."/>
            <person name="O'Grady P."/>
            <person name="Pachter L."/>
            <person name="Papaceit M."/>
            <person name="Parisi M.J."/>
            <person name="Parisi M."/>
            <person name="Parts L."/>
            <person name="Pedersen J.S."/>
            <person name="Pesole G."/>
            <person name="Phillippy A.M."/>
            <person name="Ponting C.P."/>
            <person name="Pop M."/>
            <person name="Porcelli D."/>
            <person name="Powell J.R."/>
            <person name="Prohaska S."/>
            <person name="Pruitt K."/>
            <person name="Puig M."/>
            <person name="Quesneville H."/>
            <person name="Ram K.R."/>
            <person name="Rand D."/>
            <person name="Rasmussen M.D."/>
            <person name="Reed L.K."/>
            <person name="Reenan R."/>
            <person name="Reily A."/>
            <person name="Remington K.A."/>
            <person name="Rieger T.T."/>
            <person name="Ritchie M.G."/>
            <person name="Robin C."/>
            <person name="Rogers Y.H."/>
            <person name="Rohde C."/>
            <person name="Rozas J."/>
            <person name="Rubenfield M.J."/>
            <person name="Ruiz A."/>
            <person name="Russo S."/>
            <person name="Salzberg S.L."/>
            <person name="Sanchez-Gracia A."/>
            <person name="Saranga D.J."/>
            <person name="Sato H."/>
            <person name="Schaeffer S.W."/>
            <person name="Schatz M.C."/>
            <person name="Schlenke T."/>
            <person name="Schwartz R."/>
            <person name="Segarra C."/>
            <person name="Singh R.S."/>
            <person name="Sirot L."/>
            <person name="Sirota M."/>
            <person name="Sisneros N.B."/>
            <person name="Smith C.D."/>
            <person name="Smith T.F."/>
            <person name="Spieth J."/>
            <person name="Stage D.E."/>
            <person name="Stark A."/>
            <person name="Stephan W."/>
            <person name="Strausberg R.L."/>
            <person name="Strempel S."/>
            <person name="Sturgill D."/>
            <person name="Sutton G."/>
            <person name="Sutton G.G."/>
            <person name="Tao W."/>
            <person name="Teichmann S."/>
            <person name="Tobari Y.N."/>
            <person name="Tomimura Y."/>
            <person name="Tsolas J.M."/>
            <person name="Valente V.L."/>
            <person name="Venter E."/>
            <person name="Venter J.C."/>
            <person name="Vicario S."/>
            <person name="Vieira F.G."/>
            <person name="Vilella A.J."/>
            <person name="Villasante A."/>
            <person name="Walenz B."/>
            <person name="Wang J."/>
            <person name="Wasserman M."/>
            <person name="Watts T."/>
            <person name="Wilson D."/>
            <person name="Wilson R.K."/>
            <person name="Wing R.A."/>
            <person name="Wolfner M.F."/>
            <person name="Wong A."/>
            <person name="Wong G.K."/>
            <person name="Wu C.I."/>
            <person name="Wu G."/>
            <person name="Yamamoto D."/>
            <person name="Yang H.P."/>
            <person name="Yang S.P."/>
            <person name="Yorke J.A."/>
            <person name="Yoshida K."/>
            <person name="Zdobnov E."/>
            <person name="Zhang P."/>
            <person name="Zhang Y."/>
            <person name="Zimin A.V."/>
            <person name="Baldwin J."/>
            <person name="Abdouelleil A."/>
            <person name="Abdulkadir J."/>
            <person name="Abebe A."/>
            <person name="Abera B."/>
            <person name="Abreu J."/>
            <person name="Acer S.C."/>
            <person name="Aftuck L."/>
            <person name="Alexander A."/>
            <person name="An P."/>
            <person name="Anderson E."/>
            <person name="Anderson S."/>
            <person name="Arachi H."/>
            <person name="Azer M."/>
            <person name="Bachantsang P."/>
            <person name="Barry A."/>
            <person name="Bayul T."/>
            <person name="Berlin A."/>
            <person name="Bessette D."/>
            <person name="Bloom T."/>
            <person name="Blye J."/>
            <person name="Boguslavskiy L."/>
            <person name="Bonnet C."/>
            <person name="Boukhgalter B."/>
            <person name="Bourzgui I."/>
            <person name="Brown A."/>
            <person name="Cahill P."/>
            <person name="Channer S."/>
            <person name="Cheshatsang Y."/>
            <person name="Chuda L."/>
            <person name="Citroen M."/>
            <person name="Collymore A."/>
            <person name="Cooke P."/>
            <person name="Costello M."/>
            <person name="D'Aco K."/>
            <person name="Daza R."/>
            <person name="De Haan G."/>
            <person name="DeGray S."/>
            <person name="DeMaso C."/>
            <person name="Dhargay N."/>
            <person name="Dooley K."/>
            <person name="Dooley E."/>
            <person name="Doricent M."/>
            <person name="Dorje P."/>
            <person name="Dorjee K."/>
            <person name="Dupes A."/>
            <person name="Elong R."/>
            <person name="Falk J."/>
            <person name="Farina A."/>
            <person name="Faro S."/>
            <person name="Ferguson D."/>
            <person name="Fisher S."/>
            <person name="Foley C.D."/>
            <person name="Franke A."/>
            <person name="Friedrich D."/>
            <person name="Gadbois L."/>
            <person name="Gearin G."/>
            <person name="Gearin C.R."/>
            <person name="Giannoukos G."/>
            <person name="Goode T."/>
            <person name="Graham J."/>
            <person name="Grandbois E."/>
            <person name="Grewal S."/>
            <person name="Gyaltsen K."/>
            <person name="Hafez N."/>
            <person name="Hagos B."/>
            <person name="Hall J."/>
            <person name="Henson C."/>
            <person name="Hollinger A."/>
            <person name="Honan T."/>
            <person name="Huard M.D."/>
            <person name="Hughes L."/>
            <person name="Hurhula B."/>
            <person name="Husby M.E."/>
            <person name="Kamat A."/>
            <person name="Kanga B."/>
            <person name="Kashin S."/>
            <person name="Khazanovich D."/>
            <person name="Kisner P."/>
            <person name="Lance K."/>
            <person name="Lara M."/>
            <person name="Lee W."/>
            <person name="Lennon N."/>
            <person name="Letendre F."/>
            <person name="LeVine R."/>
            <person name="Lipovsky A."/>
            <person name="Liu X."/>
            <person name="Liu J."/>
            <person name="Liu S."/>
            <person name="Lokyitsang T."/>
            <person name="Lokyitsang Y."/>
            <person name="Lubonja R."/>
            <person name="Lui A."/>
            <person name="MacDonald P."/>
            <person name="Magnisalis V."/>
            <person name="Maru K."/>
            <person name="Matthews C."/>
            <person name="McCusker W."/>
            <person name="McDonough S."/>
            <person name="Mehta T."/>
            <person name="Meldrim J."/>
            <person name="Meneus L."/>
            <person name="Mihai O."/>
            <person name="Mihalev A."/>
            <person name="Mihova T."/>
            <person name="Mittelman R."/>
            <person name="Mlenga V."/>
            <person name="Montmayeur A."/>
            <person name="Mulrain L."/>
            <person name="Navidi A."/>
            <person name="Naylor J."/>
            <person name="Negash T."/>
            <person name="Nguyen T."/>
            <person name="Nguyen N."/>
            <person name="Nicol R."/>
            <person name="Norbu C."/>
            <person name="Norbu N."/>
            <person name="Novod N."/>
            <person name="O'Neill B."/>
            <person name="Osman S."/>
            <person name="Markiewicz E."/>
            <person name="Oyono O.L."/>
            <person name="Patti C."/>
            <person name="Phunkhang P."/>
            <person name="Pierre F."/>
            <person name="Priest M."/>
            <person name="Raghuraman S."/>
            <person name="Rege F."/>
            <person name="Reyes R."/>
            <person name="Rise C."/>
            <person name="Rogov P."/>
            <person name="Ross K."/>
            <person name="Ryan E."/>
            <person name="Settipalli S."/>
            <person name="Shea T."/>
            <person name="Sherpa N."/>
            <person name="Shi L."/>
            <person name="Shih D."/>
            <person name="Sparrow T."/>
            <person name="Spaulding J."/>
            <person name="Stalker J."/>
            <person name="Stange-Thomann N."/>
            <person name="Stavropoulos S."/>
            <person name="Stone C."/>
            <person name="Strader C."/>
            <person name="Tesfaye S."/>
            <person name="Thomson T."/>
            <person name="Thoulutsang Y."/>
            <person name="Thoulutsang D."/>
            <person name="Topham K."/>
            <person name="Topping I."/>
            <person name="Tsamla T."/>
            <person name="Vassiliev H."/>
            <person name="Vo A."/>
            <person name="Wangchuk T."/>
            <person name="Wangdi T."/>
            <person name="Weiand M."/>
            <person name="Wilkinson J."/>
            <person name="Wilson A."/>
            <person name="Yadav S."/>
            <person name="Young G."/>
            <person name="Yu Q."/>
            <person name="Zembek L."/>
            <person name="Zhong D."/>
            <person name="Zimmer A."/>
            <person name="Zwirko Z."/>
            <person name="Jaffe D.B."/>
            <person name="Alvarez P."/>
            <person name="Brockman W."/>
            <person name="Butler J."/>
            <person name="Chin C."/>
            <person name="Gnerre S."/>
            <person name="Grabherr M."/>
            <person name="Kleber M."/>
            <person name="Mauceli E."/>
            <person name="MacCallum I."/>
        </authorList>
    </citation>
    <scope>NUCLEOTIDE SEQUENCE [LARGE SCALE GENOMIC DNA]</scope>
    <source>
        <strain evidence="24">Tai18E2 / Tucson 14021-0261.01</strain>
    </source>
</reference>
<feature type="compositionally biased region" description="Basic and acidic residues" evidence="19">
    <location>
        <begin position="918"/>
        <end position="928"/>
    </location>
</feature>
<evidence type="ECO:0000256" key="1">
    <source>
        <dbReference type="ARBA" id="ARBA00004651"/>
    </source>
</evidence>
<evidence type="ECO:0000256" key="7">
    <source>
        <dbReference type="ARBA" id="ARBA00023018"/>
    </source>
</evidence>
<keyword evidence="3" id="KW-0813">Transport</keyword>
<keyword evidence="13" id="KW-1071">Ligand-gated ion channel</keyword>
<protein>
    <recommendedName>
        <fullName evidence="25">Glutamate receptor ionotropic, kainate 2</fullName>
    </recommendedName>
</protein>
<evidence type="ECO:0000256" key="8">
    <source>
        <dbReference type="ARBA" id="ARBA00023065"/>
    </source>
</evidence>
<dbReference type="InterPro" id="IPR028082">
    <property type="entry name" value="Peripla_BP_I"/>
</dbReference>
<dbReference type="Gene3D" id="3.40.50.2300">
    <property type="match status" value="2"/>
</dbReference>
<keyword evidence="4" id="KW-1003">Cell membrane</keyword>
<dbReference type="HOGENOM" id="CLU_007257_1_1_1"/>
<dbReference type="InterPro" id="IPR001828">
    <property type="entry name" value="ANF_lig-bd_rcpt"/>
</dbReference>
<keyword evidence="24" id="KW-1185">Reference proteome</keyword>
<evidence type="ECO:0000256" key="13">
    <source>
        <dbReference type="ARBA" id="ARBA00023286"/>
    </source>
</evidence>
<dbReference type="CDD" id="cd13714">
    <property type="entry name" value="PBP2_iGluR_Kainate"/>
    <property type="match status" value="1"/>
</dbReference>
<evidence type="ECO:0000256" key="19">
    <source>
        <dbReference type="SAM" id="MobiDB-lite"/>
    </source>
</evidence>
<evidence type="ECO:0000256" key="18">
    <source>
        <dbReference type="PIRSR" id="PIRSR601508-3"/>
    </source>
</evidence>
<dbReference type="AlphaFoldDB" id="B4P2Z5"/>
<evidence type="ECO:0000256" key="17">
    <source>
        <dbReference type="PIRSR" id="PIRSR601508-2"/>
    </source>
</evidence>
<dbReference type="Pfam" id="PF01094">
    <property type="entry name" value="ANF_receptor"/>
    <property type="match status" value="1"/>
</dbReference>
<dbReference type="GO" id="GO:0008328">
    <property type="term" value="C:ionotropic glutamate receptor complex"/>
    <property type="evidence" value="ECO:0007669"/>
    <property type="project" value="EnsemblMetazoa"/>
</dbReference>
<dbReference type="SUPFAM" id="SSF53850">
    <property type="entry name" value="Periplasmic binding protein-like II"/>
    <property type="match status" value="1"/>
</dbReference>
<dbReference type="Gene3D" id="1.10.287.70">
    <property type="match status" value="1"/>
</dbReference>
<evidence type="ECO:0000256" key="12">
    <source>
        <dbReference type="ARBA" id="ARBA00023257"/>
    </source>
</evidence>
<dbReference type="OrthoDB" id="5984008at2759"/>
<keyword evidence="5 20" id="KW-0812">Transmembrane</keyword>
<feature type="domain" description="Ionotropic glutamate receptor L-glutamate and glycine-binding" evidence="22">
    <location>
        <begin position="460"/>
        <end position="527"/>
    </location>
</feature>
<evidence type="ECO:0000256" key="11">
    <source>
        <dbReference type="ARBA" id="ARBA00023180"/>
    </source>
</evidence>
<keyword evidence="14" id="KW-0407">Ion channel</keyword>
<feature type="binding site" evidence="16">
    <location>
        <position position="710"/>
    </location>
    <ligand>
        <name>L-glutamate</name>
        <dbReference type="ChEBI" id="CHEBI:29985"/>
    </ligand>
</feature>
<dbReference type="GO" id="GO:0045184">
    <property type="term" value="P:establishment of protein localization"/>
    <property type="evidence" value="ECO:0007669"/>
    <property type="project" value="EnsemblMetazoa"/>
</dbReference>
<dbReference type="FunFam" id="3.40.190.10:FF:000117">
    <property type="entry name" value="Glutamate receptor, ionotropic kainate"/>
    <property type="match status" value="1"/>
</dbReference>
<dbReference type="GO" id="GO:0097482">
    <property type="term" value="C:muscle cell postsynaptic specialization"/>
    <property type="evidence" value="ECO:0007669"/>
    <property type="project" value="EnsemblMetazoa"/>
</dbReference>
<feature type="transmembrane region" description="Helical" evidence="20">
    <location>
        <begin position="848"/>
        <end position="871"/>
    </location>
</feature>
<dbReference type="Pfam" id="PF00060">
    <property type="entry name" value="Lig_chan"/>
    <property type="match status" value="1"/>
</dbReference>
<evidence type="ECO:0000256" key="9">
    <source>
        <dbReference type="ARBA" id="ARBA00023136"/>
    </source>
</evidence>
<evidence type="ECO:0000313" key="24">
    <source>
        <dbReference type="Proteomes" id="UP000002282"/>
    </source>
</evidence>
<evidence type="ECO:0000259" key="22">
    <source>
        <dbReference type="SMART" id="SM00918"/>
    </source>
</evidence>
<keyword evidence="9 20" id="KW-0472">Membrane</keyword>
<evidence type="ECO:0000256" key="5">
    <source>
        <dbReference type="ARBA" id="ARBA00022692"/>
    </source>
</evidence>
<evidence type="ECO:0000256" key="10">
    <source>
        <dbReference type="ARBA" id="ARBA00023170"/>
    </source>
</evidence>